<dbReference type="InterPro" id="IPR001867">
    <property type="entry name" value="OmpR/PhoB-type_DNA-bd"/>
</dbReference>
<keyword evidence="11" id="KW-1185">Reference proteome</keyword>
<dbReference type="GO" id="GO:0000976">
    <property type="term" value="F:transcription cis-regulatory region binding"/>
    <property type="evidence" value="ECO:0007669"/>
    <property type="project" value="TreeGrafter"/>
</dbReference>
<dbReference type="Gene3D" id="6.10.250.690">
    <property type="match status" value="1"/>
</dbReference>
<keyword evidence="4 7" id="KW-0238">DNA-binding</keyword>
<dbReference type="SMART" id="SM00448">
    <property type="entry name" value="REC"/>
    <property type="match status" value="1"/>
</dbReference>
<keyword evidence="5" id="KW-0804">Transcription</keyword>
<protein>
    <submittedName>
        <fullName evidence="10">DNA-binding response OmpR family regulator</fullName>
    </submittedName>
</protein>
<evidence type="ECO:0000256" key="4">
    <source>
        <dbReference type="ARBA" id="ARBA00023125"/>
    </source>
</evidence>
<dbReference type="PROSITE" id="PS51755">
    <property type="entry name" value="OMPR_PHOB"/>
    <property type="match status" value="1"/>
</dbReference>
<sequence>MSDSRPPAARILLIEDQHDIAASIWDFLERRGYAMDHCADGASGLARALRGEADVIVLDLGLPRLDGLALCRRLRDAGHGVPVLMLTARDTLDDKLRGFAEGADDYLVKPFAMPELEARIRALRRRAQPLPEALPAFAGLSYDPRSLTAQREGRRIPLTRLQGALLQALLREAPRIVSHAALIESAWRGGADVAALQTQVYELRNAIDKPFARPLLHAVRGVGYRLAELE</sequence>
<dbReference type="Gene3D" id="1.10.10.10">
    <property type="entry name" value="Winged helix-like DNA-binding domain superfamily/Winged helix DNA-binding domain"/>
    <property type="match status" value="1"/>
</dbReference>
<dbReference type="Gene3D" id="3.40.50.2300">
    <property type="match status" value="1"/>
</dbReference>
<dbReference type="RefSeq" id="WP_114959519.1">
    <property type="nucleotide sequence ID" value="NZ_MSZW01000002.1"/>
</dbReference>
<comment type="caution">
    <text evidence="10">The sequence shown here is derived from an EMBL/GenBank/DDBJ whole genome shotgun (WGS) entry which is preliminary data.</text>
</comment>
<gene>
    <name evidence="10" type="ORF">EDC34_10269</name>
</gene>
<dbReference type="InterPro" id="IPR001789">
    <property type="entry name" value="Sig_transdc_resp-reg_receiver"/>
</dbReference>
<evidence type="ECO:0000256" key="2">
    <source>
        <dbReference type="ARBA" id="ARBA00023012"/>
    </source>
</evidence>
<dbReference type="GO" id="GO:0000156">
    <property type="term" value="F:phosphorelay response regulator activity"/>
    <property type="evidence" value="ECO:0007669"/>
    <property type="project" value="TreeGrafter"/>
</dbReference>
<dbReference type="GO" id="GO:0005829">
    <property type="term" value="C:cytosol"/>
    <property type="evidence" value="ECO:0007669"/>
    <property type="project" value="TreeGrafter"/>
</dbReference>
<keyword evidence="3" id="KW-0805">Transcription regulation</keyword>
<feature type="modified residue" description="4-aspartylphosphate" evidence="6">
    <location>
        <position position="59"/>
    </location>
</feature>
<dbReference type="InterPro" id="IPR039420">
    <property type="entry name" value="WalR-like"/>
</dbReference>
<name>A0A4R3N7B1_9GAMM</name>
<dbReference type="OrthoDB" id="9802426at2"/>
<dbReference type="GO" id="GO:0032993">
    <property type="term" value="C:protein-DNA complex"/>
    <property type="evidence" value="ECO:0007669"/>
    <property type="project" value="TreeGrafter"/>
</dbReference>
<dbReference type="CDD" id="cd00383">
    <property type="entry name" value="trans_reg_C"/>
    <property type="match status" value="1"/>
</dbReference>
<organism evidence="10 11">
    <name type="scientific">Thermomonas haemolytica</name>
    <dbReference type="NCBI Taxonomy" id="141949"/>
    <lineage>
        <taxon>Bacteria</taxon>
        <taxon>Pseudomonadati</taxon>
        <taxon>Pseudomonadota</taxon>
        <taxon>Gammaproteobacteria</taxon>
        <taxon>Lysobacterales</taxon>
        <taxon>Lysobacteraceae</taxon>
        <taxon>Thermomonas</taxon>
    </lineage>
</organism>
<dbReference type="EMBL" id="SMAP01000002">
    <property type="protein sequence ID" value="TCT25181.1"/>
    <property type="molecule type" value="Genomic_DNA"/>
</dbReference>
<evidence type="ECO:0000256" key="1">
    <source>
        <dbReference type="ARBA" id="ARBA00022553"/>
    </source>
</evidence>
<dbReference type="Pfam" id="PF00486">
    <property type="entry name" value="Trans_reg_C"/>
    <property type="match status" value="1"/>
</dbReference>
<dbReference type="InterPro" id="IPR016032">
    <property type="entry name" value="Sig_transdc_resp-reg_C-effctor"/>
</dbReference>
<reference evidence="10 11" key="1">
    <citation type="submission" date="2019-03" db="EMBL/GenBank/DDBJ databases">
        <title>Genomic Encyclopedia of Type Strains, Phase IV (KMG-IV): sequencing the most valuable type-strain genomes for metagenomic binning, comparative biology and taxonomic classification.</title>
        <authorList>
            <person name="Goeker M."/>
        </authorList>
    </citation>
    <scope>NUCLEOTIDE SEQUENCE [LARGE SCALE GENOMIC DNA]</scope>
    <source>
        <strain evidence="10 11">DSM 13605</strain>
    </source>
</reference>
<feature type="domain" description="OmpR/PhoB-type" evidence="9">
    <location>
        <begin position="132"/>
        <end position="228"/>
    </location>
</feature>
<evidence type="ECO:0000313" key="11">
    <source>
        <dbReference type="Proteomes" id="UP000295414"/>
    </source>
</evidence>
<dbReference type="CDD" id="cd17574">
    <property type="entry name" value="REC_OmpR"/>
    <property type="match status" value="1"/>
</dbReference>
<dbReference type="PANTHER" id="PTHR48111">
    <property type="entry name" value="REGULATOR OF RPOS"/>
    <property type="match status" value="1"/>
</dbReference>
<keyword evidence="2" id="KW-0902">Two-component regulatory system</keyword>
<feature type="domain" description="Response regulatory" evidence="8">
    <location>
        <begin position="10"/>
        <end position="124"/>
    </location>
</feature>
<dbReference type="SUPFAM" id="SSF46894">
    <property type="entry name" value="C-terminal effector domain of the bipartite response regulators"/>
    <property type="match status" value="1"/>
</dbReference>
<evidence type="ECO:0000256" key="5">
    <source>
        <dbReference type="ARBA" id="ARBA00023163"/>
    </source>
</evidence>
<dbReference type="Pfam" id="PF00072">
    <property type="entry name" value="Response_reg"/>
    <property type="match status" value="1"/>
</dbReference>
<dbReference type="GO" id="GO:0006355">
    <property type="term" value="P:regulation of DNA-templated transcription"/>
    <property type="evidence" value="ECO:0007669"/>
    <property type="project" value="InterPro"/>
</dbReference>
<keyword evidence="1 6" id="KW-0597">Phosphoprotein</keyword>
<dbReference type="SMART" id="SM00862">
    <property type="entry name" value="Trans_reg_C"/>
    <property type="match status" value="1"/>
</dbReference>
<feature type="DNA-binding region" description="OmpR/PhoB-type" evidence="7">
    <location>
        <begin position="132"/>
        <end position="228"/>
    </location>
</feature>
<accession>A0A4R3N7B1</accession>
<evidence type="ECO:0000256" key="6">
    <source>
        <dbReference type="PROSITE-ProRule" id="PRU00169"/>
    </source>
</evidence>
<dbReference type="PANTHER" id="PTHR48111:SF22">
    <property type="entry name" value="REGULATOR OF RPOS"/>
    <property type="match status" value="1"/>
</dbReference>
<dbReference type="AlphaFoldDB" id="A0A4R3N7B1"/>
<evidence type="ECO:0000256" key="7">
    <source>
        <dbReference type="PROSITE-ProRule" id="PRU01091"/>
    </source>
</evidence>
<dbReference type="InterPro" id="IPR011006">
    <property type="entry name" value="CheY-like_superfamily"/>
</dbReference>
<evidence type="ECO:0000259" key="8">
    <source>
        <dbReference type="PROSITE" id="PS50110"/>
    </source>
</evidence>
<proteinExistence type="predicted"/>
<evidence type="ECO:0000259" key="9">
    <source>
        <dbReference type="PROSITE" id="PS51755"/>
    </source>
</evidence>
<dbReference type="SUPFAM" id="SSF52172">
    <property type="entry name" value="CheY-like"/>
    <property type="match status" value="1"/>
</dbReference>
<dbReference type="Proteomes" id="UP000295414">
    <property type="component" value="Unassembled WGS sequence"/>
</dbReference>
<evidence type="ECO:0000256" key="3">
    <source>
        <dbReference type="ARBA" id="ARBA00023015"/>
    </source>
</evidence>
<evidence type="ECO:0000313" key="10">
    <source>
        <dbReference type="EMBL" id="TCT25181.1"/>
    </source>
</evidence>
<dbReference type="PROSITE" id="PS50110">
    <property type="entry name" value="RESPONSE_REGULATORY"/>
    <property type="match status" value="1"/>
</dbReference>
<dbReference type="InterPro" id="IPR036388">
    <property type="entry name" value="WH-like_DNA-bd_sf"/>
</dbReference>